<feature type="binding site" evidence="5">
    <location>
        <position position="104"/>
    </location>
    <ligand>
        <name>NADPH</name>
        <dbReference type="ChEBI" id="CHEBI:57783"/>
    </ligand>
</feature>
<dbReference type="PIRSF" id="PIRSF036497">
    <property type="entry name" value="HDH_short"/>
    <property type="match status" value="1"/>
</dbReference>
<keyword evidence="3 6" id="KW-0560">Oxidoreductase</keyword>
<dbReference type="Pfam" id="PF00742">
    <property type="entry name" value="Homoserine_dh"/>
    <property type="match status" value="1"/>
</dbReference>
<dbReference type="Gene3D" id="3.40.50.720">
    <property type="entry name" value="NAD(P)-binding Rossmann-like Domain"/>
    <property type="match status" value="1"/>
</dbReference>
<feature type="active site" description="Proton donor" evidence="4">
    <location>
        <position position="230"/>
    </location>
</feature>
<accession>A0A848LUH9</accession>
<gene>
    <name evidence="9" type="ORF">HG543_41340</name>
</gene>
<dbReference type="UniPathway" id="UPA00051">
    <property type="reaction ID" value="UER00465"/>
</dbReference>
<evidence type="ECO:0000256" key="5">
    <source>
        <dbReference type="PIRSR" id="PIRSR036497-2"/>
    </source>
</evidence>
<dbReference type="PANTHER" id="PTHR43331">
    <property type="entry name" value="HOMOSERINE DEHYDROGENASE"/>
    <property type="match status" value="1"/>
</dbReference>
<name>A0A848LUH9_9BACT</name>
<dbReference type="RefSeq" id="WP_169350444.1">
    <property type="nucleotide sequence ID" value="NZ_JABBJJ010000307.1"/>
</dbReference>
<dbReference type="FunFam" id="3.30.360.10:FF:000005">
    <property type="entry name" value="Homoserine dehydrogenase"/>
    <property type="match status" value="1"/>
</dbReference>
<evidence type="ECO:0000256" key="6">
    <source>
        <dbReference type="RuleBase" id="RU000579"/>
    </source>
</evidence>
<proteinExistence type="inferred from homology"/>
<dbReference type="AlphaFoldDB" id="A0A848LUH9"/>
<keyword evidence="6" id="KW-0791">Threonine biosynthesis</keyword>
<dbReference type="SUPFAM" id="SSF55347">
    <property type="entry name" value="Glyceraldehyde-3-phosphate dehydrogenase-like, C-terminal domain"/>
    <property type="match status" value="1"/>
</dbReference>
<evidence type="ECO:0000256" key="7">
    <source>
        <dbReference type="RuleBase" id="RU004171"/>
    </source>
</evidence>
<dbReference type="SUPFAM" id="SSF51735">
    <property type="entry name" value="NAD(P)-binding Rossmann-fold domains"/>
    <property type="match status" value="1"/>
</dbReference>
<evidence type="ECO:0000313" key="10">
    <source>
        <dbReference type="Proteomes" id="UP000518300"/>
    </source>
</evidence>
<dbReference type="InterPro" id="IPR019811">
    <property type="entry name" value="HDH_CS"/>
</dbReference>
<dbReference type="InterPro" id="IPR022697">
    <property type="entry name" value="HDH_short"/>
</dbReference>
<evidence type="ECO:0000256" key="3">
    <source>
        <dbReference type="ARBA" id="ARBA00023002"/>
    </source>
</evidence>
<comment type="similarity">
    <text evidence="1 7">Belongs to the homoserine dehydrogenase family.</text>
</comment>
<dbReference type="GO" id="GO:0004412">
    <property type="term" value="F:homoserine dehydrogenase activity"/>
    <property type="evidence" value="ECO:0007669"/>
    <property type="project" value="UniProtKB-EC"/>
</dbReference>
<organism evidence="9 10">
    <name type="scientific">Pyxidicoccus fallax</name>
    <dbReference type="NCBI Taxonomy" id="394095"/>
    <lineage>
        <taxon>Bacteria</taxon>
        <taxon>Pseudomonadati</taxon>
        <taxon>Myxococcota</taxon>
        <taxon>Myxococcia</taxon>
        <taxon>Myxococcales</taxon>
        <taxon>Cystobacterineae</taxon>
        <taxon>Myxococcaceae</taxon>
        <taxon>Pyxidicoccus</taxon>
    </lineage>
</organism>
<dbReference type="Proteomes" id="UP000518300">
    <property type="component" value="Unassembled WGS sequence"/>
</dbReference>
<feature type="domain" description="Homoserine dehydrogenase catalytic" evidence="8">
    <location>
        <begin position="163"/>
        <end position="341"/>
    </location>
</feature>
<keyword evidence="6" id="KW-0028">Amino-acid biosynthesis</keyword>
<reference evidence="9 10" key="1">
    <citation type="submission" date="2020-04" db="EMBL/GenBank/DDBJ databases">
        <title>Draft genome of Pyxidicoccus fallax type strain.</title>
        <authorList>
            <person name="Whitworth D.E."/>
        </authorList>
    </citation>
    <scope>NUCLEOTIDE SEQUENCE [LARGE SCALE GENOMIC DNA]</scope>
    <source>
        <strain evidence="9 10">DSM 14698</strain>
    </source>
</reference>
<dbReference type="Gene3D" id="3.30.360.10">
    <property type="entry name" value="Dihydrodipicolinate Reductase, domain 2"/>
    <property type="match status" value="1"/>
</dbReference>
<keyword evidence="10" id="KW-1185">Reference proteome</keyword>
<dbReference type="GO" id="GO:0009086">
    <property type="term" value="P:methionine biosynthetic process"/>
    <property type="evidence" value="ECO:0007669"/>
    <property type="project" value="UniProtKB-KW"/>
</dbReference>
<evidence type="ECO:0000256" key="1">
    <source>
        <dbReference type="ARBA" id="ARBA00006753"/>
    </source>
</evidence>
<keyword evidence="6" id="KW-0486">Methionine biosynthesis</keyword>
<dbReference type="PROSITE" id="PS01042">
    <property type="entry name" value="HOMOSER_DHGENASE"/>
    <property type="match status" value="1"/>
</dbReference>
<sequence>MRTLRFLLTGVGNVGRPLLEMIHERAALLRERYRLELRPVGLADSGGAAVDPRGLDLGAVLEAKQAKRSVATLPGVGRPGMGGLALVREVEADLLLESTPTNLTDAQPGLDIVREALRRGMPCVLASKGPLVLAFQELAALSDWDTPGKPALRFSGAVGGAMPTVNVGRRDLALGKLGLMEGVLNSTSHLMLCRMGEGLTYEAALKEAQEIGIAEPDPSLDVDGWDTANKLVILANAVLRVPTVLKDVAVTGMRGVTRAELDAARAKGGQVLLLARAEPREGGRWELSVRPTVVGGEHPLGRLGAREMGLVYRSDIHGKLTLISGEQGAWGASAAMLRDVLDVASQSLTLTPRASR</sequence>
<dbReference type="PANTHER" id="PTHR43331:SF1">
    <property type="entry name" value="HOMOSERINE DEHYDROGENASE"/>
    <property type="match status" value="1"/>
</dbReference>
<comment type="caution">
    <text evidence="9">The sequence shown here is derived from an EMBL/GenBank/DDBJ whole genome shotgun (WGS) entry which is preliminary data.</text>
</comment>
<keyword evidence="5 6" id="KW-0521">NADP</keyword>
<dbReference type="EC" id="1.1.1.3" evidence="2 6"/>
<comment type="catalytic activity">
    <reaction evidence="6">
        <text>L-homoserine + NADP(+) = L-aspartate 4-semialdehyde + NADPH + H(+)</text>
        <dbReference type="Rhea" id="RHEA:15761"/>
        <dbReference type="ChEBI" id="CHEBI:15378"/>
        <dbReference type="ChEBI" id="CHEBI:57476"/>
        <dbReference type="ChEBI" id="CHEBI:57783"/>
        <dbReference type="ChEBI" id="CHEBI:58349"/>
        <dbReference type="ChEBI" id="CHEBI:537519"/>
        <dbReference type="EC" id="1.1.1.3"/>
    </reaction>
</comment>
<comment type="pathway">
    <text evidence="6">Amino-acid biosynthesis; L-methionine biosynthesis via de novo pathway; L-homoserine from L-aspartate: step 3/3.</text>
</comment>
<protein>
    <recommendedName>
        <fullName evidence="2 6">Homoserine dehydrogenase</fullName>
        <ecNumber evidence="2 6">1.1.1.3</ecNumber>
    </recommendedName>
</protein>
<dbReference type="UniPathway" id="UPA00050">
    <property type="reaction ID" value="UER00063"/>
</dbReference>
<dbReference type="EMBL" id="JABBJJ010000307">
    <property type="protein sequence ID" value="NMO21252.1"/>
    <property type="molecule type" value="Genomic_DNA"/>
</dbReference>
<evidence type="ECO:0000256" key="2">
    <source>
        <dbReference type="ARBA" id="ARBA00013213"/>
    </source>
</evidence>
<dbReference type="InterPro" id="IPR036291">
    <property type="entry name" value="NAD(P)-bd_dom_sf"/>
</dbReference>
<feature type="binding site" evidence="5">
    <location>
        <begin position="10"/>
        <end position="15"/>
    </location>
    <ligand>
        <name>NADP(+)</name>
        <dbReference type="ChEBI" id="CHEBI:58349"/>
    </ligand>
</feature>
<feature type="binding site" evidence="5">
    <location>
        <position position="128"/>
    </location>
    <ligand>
        <name>NADPH</name>
        <dbReference type="ChEBI" id="CHEBI:57783"/>
    </ligand>
</feature>
<dbReference type="InterPro" id="IPR001342">
    <property type="entry name" value="HDH_cat"/>
</dbReference>
<comment type="pathway">
    <text evidence="6">Amino-acid biosynthesis; L-threonine biosynthesis; L-threonine from L-aspartate: step 3/5.</text>
</comment>
<feature type="binding site" evidence="5">
    <location>
        <position position="215"/>
    </location>
    <ligand>
        <name>L-homoserine</name>
        <dbReference type="ChEBI" id="CHEBI:57476"/>
    </ligand>
</feature>
<evidence type="ECO:0000313" key="9">
    <source>
        <dbReference type="EMBL" id="NMO21252.1"/>
    </source>
</evidence>
<evidence type="ECO:0000256" key="4">
    <source>
        <dbReference type="PIRSR" id="PIRSR036497-1"/>
    </source>
</evidence>
<dbReference type="GO" id="GO:0009088">
    <property type="term" value="P:threonine biosynthetic process"/>
    <property type="evidence" value="ECO:0007669"/>
    <property type="project" value="UniProtKB-UniPathway"/>
</dbReference>
<evidence type="ECO:0000259" key="8">
    <source>
        <dbReference type="Pfam" id="PF00742"/>
    </source>
</evidence>